<proteinExistence type="predicted"/>
<sequence>MKIVHKCWIPFAILMILLNSCTRVLTEWEKYGLKGNVKSMKEEDFEVIEESENWDIGPKMEYGYVINFDKEGYYENLVYHDSKGNFIEKYIPKRKGRKIYEELRYDENNEITRKILVTYSSNKKRKYKILKADGELLSKNISYVENKLVSRREIYVYDESFENDQLKFISEFTYDDNQNLIKYLQFTGKEETASYTYKYLEFDDQGNWTKRLEYNTQNDSSTPDKITIRTYEYY</sequence>
<dbReference type="EMBL" id="QBKT01000005">
    <property type="protein sequence ID" value="PTX60890.1"/>
    <property type="molecule type" value="Genomic_DNA"/>
</dbReference>
<dbReference type="AlphaFoldDB" id="A0A2T6BXU7"/>
<name>A0A2T6BXU7_9FLAO</name>
<dbReference type="Proteomes" id="UP000244090">
    <property type="component" value="Unassembled WGS sequence"/>
</dbReference>
<protein>
    <submittedName>
        <fullName evidence="1">Uncharacterized protein</fullName>
    </submittedName>
</protein>
<organism evidence="1 2">
    <name type="scientific">Kordia periserrulae</name>
    <dbReference type="NCBI Taxonomy" id="701523"/>
    <lineage>
        <taxon>Bacteria</taxon>
        <taxon>Pseudomonadati</taxon>
        <taxon>Bacteroidota</taxon>
        <taxon>Flavobacteriia</taxon>
        <taxon>Flavobacteriales</taxon>
        <taxon>Flavobacteriaceae</taxon>
        <taxon>Kordia</taxon>
    </lineage>
</organism>
<keyword evidence="2" id="KW-1185">Reference proteome</keyword>
<gene>
    <name evidence="1" type="ORF">C8N46_10546</name>
</gene>
<comment type="caution">
    <text evidence="1">The sequence shown here is derived from an EMBL/GenBank/DDBJ whole genome shotgun (WGS) entry which is preliminary data.</text>
</comment>
<accession>A0A2T6BXU7</accession>
<reference evidence="1 2" key="1">
    <citation type="submission" date="2018-04" db="EMBL/GenBank/DDBJ databases">
        <title>Genomic Encyclopedia of Archaeal and Bacterial Type Strains, Phase II (KMG-II): from individual species to whole genera.</title>
        <authorList>
            <person name="Goeker M."/>
        </authorList>
    </citation>
    <scope>NUCLEOTIDE SEQUENCE [LARGE SCALE GENOMIC DNA]</scope>
    <source>
        <strain evidence="1 2">DSM 25731</strain>
    </source>
</reference>
<evidence type="ECO:0000313" key="2">
    <source>
        <dbReference type="Proteomes" id="UP000244090"/>
    </source>
</evidence>
<evidence type="ECO:0000313" key="1">
    <source>
        <dbReference type="EMBL" id="PTX60890.1"/>
    </source>
</evidence>